<evidence type="ECO:0000256" key="7">
    <source>
        <dbReference type="ARBA" id="ARBA00022618"/>
    </source>
</evidence>
<evidence type="ECO:0000256" key="4">
    <source>
        <dbReference type="ARBA" id="ARBA00021907"/>
    </source>
</evidence>
<evidence type="ECO:0000256" key="2">
    <source>
        <dbReference type="ARBA" id="ARBA00007379"/>
    </source>
</evidence>
<evidence type="ECO:0000313" key="17">
    <source>
        <dbReference type="Proteomes" id="UP000262917"/>
    </source>
</evidence>
<proteinExistence type="inferred from homology"/>
<feature type="transmembrane region" description="Helical" evidence="13">
    <location>
        <begin position="190"/>
        <end position="210"/>
    </location>
</feature>
<evidence type="ECO:0000259" key="15">
    <source>
        <dbReference type="Pfam" id="PF18075"/>
    </source>
</evidence>
<dbReference type="GO" id="GO:0051301">
    <property type="term" value="P:cell division"/>
    <property type="evidence" value="ECO:0007669"/>
    <property type="project" value="UniProtKB-KW"/>
</dbReference>
<dbReference type="AlphaFoldDB" id="A0A372DHA0"/>
<evidence type="ECO:0000256" key="10">
    <source>
        <dbReference type="ARBA" id="ARBA00023136"/>
    </source>
</evidence>
<feature type="transmembrane region" description="Helical" evidence="13">
    <location>
        <begin position="243"/>
        <end position="266"/>
    </location>
</feature>
<accession>A0A372DHA0</accession>
<dbReference type="InterPro" id="IPR040690">
    <property type="entry name" value="FtsX_ECD"/>
</dbReference>
<keyword evidence="8 13" id="KW-0812">Transmembrane</keyword>
<evidence type="ECO:0000256" key="9">
    <source>
        <dbReference type="ARBA" id="ARBA00022989"/>
    </source>
</evidence>
<keyword evidence="10 12" id="KW-0472">Membrane</keyword>
<dbReference type="RefSeq" id="WP_117203617.1">
    <property type="nucleotide sequence ID" value="NZ_JBHTBK010000066.1"/>
</dbReference>
<dbReference type="InterPro" id="IPR047590">
    <property type="entry name" value="FtsX_proteobact-type"/>
</dbReference>
<evidence type="ECO:0000256" key="5">
    <source>
        <dbReference type="ARBA" id="ARBA00022475"/>
    </source>
</evidence>
<evidence type="ECO:0000256" key="12">
    <source>
        <dbReference type="PIRNR" id="PIRNR003097"/>
    </source>
</evidence>
<dbReference type="EMBL" id="QVPD01000018">
    <property type="protein sequence ID" value="RFP58245.1"/>
    <property type="molecule type" value="Genomic_DNA"/>
</dbReference>
<feature type="domain" description="ABC3 transporter permease C-terminal" evidence="14">
    <location>
        <begin position="193"/>
        <end position="302"/>
    </location>
</feature>
<dbReference type="GO" id="GO:0032153">
    <property type="term" value="C:cell division site"/>
    <property type="evidence" value="ECO:0007669"/>
    <property type="project" value="TreeGrafter"/>
</dbReference>
<gene>
    <name evidence="16" type="ORF">D0Y53_12295</name>
</gene>
<comment type="subunit">
    <text evidence="3">Forms a membrane-associated complex with FtsE.</text>
</comment>
<dbReference type="Pfam" id="PF18075">
    <property type="entry name" value="FtsX_ECD"/>
    <property type="match status" value="1"/>
</dbReference>
<evidence type="ECO:0000256" key="6">
    <source>
        <dbReference type="ARBA" id="ARBA00022519"/>
    </source>
</evidence>
<comment type="caution">
    <text evidence="16">The sequence shown here is derived from an EMBL/GenBank/DDBJ whole genome shotgun (WGS) entry which is preliminary data.</text>
</comment>
<dbReference type="PIRSF" id="PIRSF003097">
    <property type="entry name" value="FtsX"/>
    <property type="match status" value="1"/>
</dbReference>
<dbReference type="OrthoDB" id="9813411at2"/>
<keyword evidence="6 12" id="KW-0997">Cell inner membrane</keyword>
<comment type="subcellular location">
    <subcellularLocation>
        <location evidence="1">Cell inner membrane</location>
        <topology evidence="1">Multi-pass membrane protein</topology>
    </subcellularLocation>
</comment>
<keyword evidence="17" id="KW-1185">Reference proteome</keyword>
<dbReference type="Pfam" id="PF02687">
    <property type="entry name" value="FtsX"/>
    <property type="match status" value="1"/>
</dbReference>
<dbReference type="GO" id="GO:0005886">
    <property type="term" value="C:plasma membrane"/>
    <property type="evidence" value="ECO:0007669"/>
    <property type="project" value="UniProtKB-SubCell"/>
</dbReference>
<dbReference type="PANTHER" id="PTHR47755:SF1">
    <property type="entry name" value="CELL DIVISION PROTEIN FTSX"/>
    <property type="match status" value="1"/>
</dbReference>
<reference evidence="16 17" key="1">
    <citation type="submission" date="2018-08" db="EMBL/GenBank/DDBJ databases">
        <title>Lysobacter weifangensis sp. nov., a new member of the family 'Xanthomonadaceae', isolated from soil in a farmland.</title>
        <authorList>
            <person name="Zhao H."/>
        </authorList>
    </citation>
    <scope>NUCLEOTIDE SEQUENCE [LARGE SCALE GENOMIC DNA]</scope>
    <source>
        <strain evidence="16 17">WF-2</strain>
    </source>
</reference>
<evidence type="ECO:0000256" key="13">
    <source>
        <dbReference type="SAM" id="Phobius"/>
    </source>
</evidence>
<keyword evidence="9 13" id="KW-1133">Transmembrane helix</keyword>
<dbReference type="InterPro" id="IPR003838">
    <property type="entry name" value="ABC3_permease_C"/>
</dbReference>
<evidence type="ECO:0000256" key="11">
    <source>
        <dbReference type="ARBA" id="ARBA00023306"/>
    </source>
</evidence>
<dbReference type="Proteomes" id="UP000262917">
    <property type="component" value="Unassembled WGS sequence"/>
</dbReference>
<keyword evidence="5 12" id="KW-1003">Cell membrane</keyword>
<evidence type="ECO:0000259" key="14">
    <source>
        <dbReference type="Pfam" id="PF02687"/>
    </source>
</evidence>
<sequence>MRESGNRGARDPGRSGLGTWVDHHLYSFVASLGRVLRRPWATVLTVGVMAVALALPLGLWLVLGNVARFSGQVQQAREISVFLKPAVDGVRAQALAAELRRRNDIGKVELRTPAQGLEQLRASGLGDAIAALAPGEDAAGVLPSLLIVTPRGDEALLAASLQTLPEADLVQHDALWRQRLDGWLRFGGRVALVLAALLGLGALLVVGNTVRLDIQSRREEIGVLQHLGATDGFIRRPFLYLGAWYGLAAGALAIGLLSAAAVALRAPLAELAASYGSGFALAGFDLPTAAAVVAGAALLGWVGAGLVTGHYLRQTRPTET</sequence>
<evidence type="ECO:0000313" key="16">
    <source>
        <dbReference type="EMBL" id="RFP58245.1"/>
    </source>
</evidence>
<keyword evidence="7 12" id="KW-0132">Cell division</keyword>
<comment type="function">
    <text evidence="12">Part of the ABC transporter FtsEX involved in cellular division.</text>
</comment>
<dbReference type="InterPro" id="IPR004513">
    <property type="entry name" value="FtsX"/>
</dbReference>
<organism evidence="16 17">
    <name type="scientific">Cognatiluteimonas weifangensis</name>
    <dbReference type="NCBI Taxonomy" id="2303539"/>
    <lineage>
        <taxon>Bacteria</taxon>
        <taxon>Pseudomonadati</taxon>
        <taxon>Pseudomonadota</taxon>
        <taxon>Gammaproteobacteria</taxon>
        <taxon>Lysobacterales</taxon>
        <taxon>Lysobacteraceae</taxon>
        <taxon>Cognatiluteimonas</taxon>
    </lineage>
</organism>
<evidence type="ECO:0000256" key="8">
    <source>
        <dbReference type="ARBA" id="ARBA00022692"/>
    </source>
</evidence>
<evidence type="ECO:0000256" key="3">
    <source>
        <dbReference type="ARBA" id="ARBA00011160"/>
    </source>
</evidence>
<dbReference type="PANTHER" id="PTHR47755">
    <property type="entry name" value="CELL DIVISION PROTEIN FTSX"/>
    <property type="match status" value="1"/>
</dbReference>
<feature type="domain" description="FtsX extracellular" evidence="15">
    <location>
        <begin position="78"/>
        <end position="155"/>
    </location>
</feature>
<comment type="similarity">
    <text evidence="2 12">Belongs to the ABC-4 integral membrane protein family. FtsX subfamily.</text>
</comment>
<name>A0A372DHA0_9GAMM</name>
<dbReference type="NCBIfam" id="TIGR00439">
    <property type="entry name" value="FtsX_Gneg"/>
    <property type="match status" value="1"/>
</dbReference>
<feature type="transmembrane region" description="Helical" evidence="13">
    <location>
        <begin position="40"/>
        <end position="63"/>
    </location>
</feature>
<protein>
    <recommendedName>
        <fullName evidence="4 12">Cell division protein FtsX</fullName>
    </recommendedName>
</protein>
<evidence type="ECO:0000256" key="1">
    <source>
        <dbReference type="ARBA" id="ARBA00004429"/>
    </source>
</evidence>
<keyword evidence="11 12" id="KW-0131">Cell cycle</keyword>
<feature type="transmembrane region" description="Helical" evidence="13">
    <location>
        <begin position="286"/>
        <end position="307"/>
    </location>
</feature>